<proteinExistence type="predicted"/>
<dbReference type="EMBL" id="CAEZVG010000026">
    <property type="protein sequence ID" value="CAB4622970.1"/>
    <property type="molecule type" value="Genomic_DNA"/>
</dbReference>
<gene>
    <name evidence="1" type="ORF">UFOPK1440_00744</name>
    <name evidence="2" type="ORF">UFOPK1946_00631</name>
</gene>
<organism evidence="1">
    <name type="scientific">freshwater metagenome</name>
    <dbReference type="NCBI Taxonomy" id="449393"/>
    <lineage>
        <taxon>unclassified sequences</taxon>
        <taxon>metagenomes</taxon>
        <taxon>ecological metagenomes</taxon>
    </lineage>
</organism>
<evidence type="ECO:0000313" key="2">
    <source>
        <dbReference type="EMBL" id="CAB4622970.1"/>
    </source>
</evidence>
<reference evidence="1" key="1">
    <citation type="submission" date="2020-05" db="EMBL/GenBank/DDBJ databases">
        <authorList>
            <person name="Chiriac C."/>
            <person name="Salcher M."/>
            <person name="Ghai R."/>
            <person name="Kavagutti S V."/>
        </authorList>
    </citation>
    <scope>NUCLEOTIDE SEQUENCE</scope>
</reference>
<dbReference type="AlphaFoldDB" id="A0A6J6C2C1"/>
<accession>A0A6J6C2C1</accession>
<sequence length="363" mass="40547">MNVKAKVKLLAAIGLSFSLSIPIYTATAAPKGFTDCTSSNSSLNKKLPTTFQEAISKRKCIPFAALQRMGAKKESITALVQVEVLIGPNTKPWFNKVPAALQSVLQLFPNSSQPQMSYFIYYNFKDAAWAKKKLQSLVSPNEYENFLRNENGRVTESNCEEVRKDCFGSKALTAGSGTGFVLLGVPNALNNGDPVADYRFKAGMLEAHEFFHLLQDIPLVGKGLEPLDWPPGWVTEGGAEYIQNGAINKGSFKKYLDFRSRDSSNLYQMKWLYTEKYLAEYLRQSITENRGSQYNSWLSYNLGSRFIEVLVAIKGQESLLQLNYELSTKIGFKQAFEKVYGISWNKAVPILAKVVAKDLTETS</sequence>
<name>A0A6J6C2C1_9ZZZZ</name>
<evidence type="ECO:0000313" key="1">
    <source>
        <dbReference type="EMBL" id="CAB4545336.1"/>
    </source>
</evidence>
<dbReference type="EMBL" id="CAEZSP010000035">
    <property type="protein sequence ID" value="CAB4545336.1"/>
    <property type="molecule type" value="Genomic_DNA"/>
</dbReference>
<protein>
    <submittedName>
        <fullName evidence="1">Unannotated protein</fullName>
    </submittedName>
</protein>